<protein>
    <submittedName>
        <fullName evidence="1">Uncharacterized protein</fullName>
    </submittedName>
</protein>
<comment type="caution">
    <text evidence="1">The sequence shown here is derived from an EMBL/GenBank/DDBJ whole genome shotgun (WGS) entry which is preliminary data.</text>
</comment>
<organism evidence="1 2">
    <name type="scientific">Marasmius oreades</name>
    <name type="common">fairy-ring Marasmius</name>
    <dbReference type="NCBI Taxonomy" id="181124"/>
    <lineage>
        <taxon>Eukaryota</taxon>
        <taxon>Fungi</taxon>
        <taxon>Dikarya</taxon>
        <taxon>Basidiomycota</taxon>
        <taxon>Agaricomycotina</taxon>
        <taxon>Agaricomycetes</taxon>
        <taxon>Agaricomycetidae</taxon>
        <taxon>Agaricales</taxon>
        <taxon>Marasmiineae</taxon>
        <taxon>Marasmiaceae</taxon>
        <taxon>Marasmius</taxon>
    </lineage>
</organism>
<dbReference type="Proteomes" id="UP001049176">
    <property type="component" value="Chromosome 2"/>
</dbReference>
<dbReference type="GeneID" id="66072769"/>
<dbReference type="AlphaFoldDB" id="A0A9P7UX27"/>
<dbReference type="KEGG" id="more:E1B28_003693"/>
<accession>A0A9P7UX27</accession>
<evidence type="ECO:0000313" key="1">
    <source>
        <dbReference type="EMBL" id="KAG7096244.1"/>
    </source>
</evidence>
<dbReference type="OrthoDB" id="10441151at2759"/>
<evidence type="ECO:0000313" key="2">
    <source>
        <dbReference type="Proteomes" id="UP001049176"/>
    </source>
</evidence>
<proteinExistence type="predicted"/>
<name>A0A9P7UX27_9AGAR</name>
<reference evidence="1" key="1">
    <citation type="journal article" date="2021" name="Genome Biol. Evol.">
        <title>The assembled and annotated genome of the fairy-ring fungus Marasmius oreades.</title>
        <authorList>
            <person name="Hiltunen M."/>
            <person name="Ament-Velasquez S.L."/>
            <person name="Johannesson H."/>
        </authorList>
    </citation>
    <scope>NUCLEOTIDE SEQUENCE</scope>
    <source>
        <strain evidence="1">03SP1</strain>
    </source>
</reference>
<dbReference type="EMBL" id="CM032182">
    <property type="protein sequence ID" value="KAG7096244.1"/>
    <property type="molecule type" value="Genomic_DNA"/>
</dbReference>
<keyword evidence="2" id="KW-1185">Reference proteome</keyword>
<dbReference type="RefSeq" id="XP_043012714.1">
    <property type="nucleotide sequence ID" value="XM_043148122.1"/>
</dbReference>
<gene>
    <name evidence="1" type="ORF">E1B28_003693</name>
</gene>
<sequence>MASLSIGEAHDTMKTLPLILTLTVASSALASPQFFTTNTESDAGTTTCITWTFLDGSVTTITAPGPGTATVTPTITATAWN</sequence>